<accession>A0A6J4J769</accession>
<feature type="non-terminal residue" evidence="2">
    <location>
        <position position="66"/>
    </location>
</feature>
<organism evidence="2">
    <name type="scientific">uncultured Acidimicrobiales bacterium</name>
    <dbReference type="NCBI Taxonomy" id="310071"/>
    <lineage>
        <taxon>Bacteria</taxon>
        <taxon>Bacillati</taxon>
        <taxon>Actinomycetota</taxon>
        <taxon>Acidimicrobiia</taxon>
        <taxon>Acidimicrobiales</taxon>
        <taxon>environmental samples</taxon>
    </lineage>
</organism>
<proteinExistence type="predicted"/>
<evidence type="ECO:0000313" key="2">
    <source>
        <dbReference type="EMBL" id="CAA9271380.1"/>
    </source>
</evidence>
<evidence type="ECO:0000256" key="1">
    <source>
        <dbReference type="SAM" id="MobiDB-lite"/>
    </source>
</evidence>
<sequence length="66" mass="6767">GPPAASRRACRRRGRRRGAGPAAGPAPHHPGRPPLREPAGAGRREGSAAQARRGTRATRPVDGCGV</sequence>
<feature type="compositionally biased region" description="Basic residues" evidence="1">
    <location>
        <begin position="8"/>
        <end position="18"/>
    </location>
</feature>
<reference evidence="2" key="1">
    <citation type="submission" date="2020-02" db="EMBL/GenBank/DDBJ databases">
        <authorList>
            <person name="Meier V. D."/>
        </authorList>
    </citation>
    <scope>NUCLEOTIDE SEQUENCE</scope>
    <source>
        <strain evidence="2">AVDCRST_MAG76</strain>
    </source>
</reference>
<gene>
    <name evidence="2" type="ORF">AVDCRST_MAG76-3438</name>
</gene>
<feature type="region of interest" description="Disordered" evidence="1">
    <location>
        <begin position="1"/>
        <end position="66"/>
    </location>
</feature>
<name>A0A6J4J769_9ACTN</name>
<protein>
    <submittedName>
        <fullName evidence="2">Uncharacterized protein</fullName>
    </submittedName>
</protein>
<dbReference type="AlphaFoldDB" id="A0A6J4J769"/>
<feature type="non-terminal residue" evidence="2">
    <location>
        <position position="1"/>
    </location>
</feature>
<dbReference type="EMBL" id="CADCSZ010000203">
    <property type="protein sequence ID" value="CAA9271380.1"/>
    <property type="molecule type" value="Genomic_DNA"/>
</dbReference>